<accession>A0A819FZA2</accession>
<dbReference type="OrthoDB" id="5587616at2759"/>
<dbReference type="PANTHER" id="PTHR23023">
    <property type="entry name" value="DIMETHYLANILINE MONOOXYGENASE"/>
    <property type="match status" value="1"/>
</dbReference>
<evidence type="ECO:0000313" key="11">
    <source>
        <dbReference type="Proteomes" id="UP000663868"/>
    </source>
</evidence>
<protein>
    <recommendedName>
        <fullName evidence="6">Flavin-containing monooxygenase</fullName>
        <ecNumber evidence="6">1.-.-.-</ecNumber>
    </recommendedName>
</protein>
<organism evidence="10 11">
    <name type="scientific">Adineta steineri</name>
    <dbReference type="NCBI Taxonomy" id="433720"/>
    <lineage>
        <taxon>Eukaryota</taxon>
        <taxon>Metazoa</taxon>
        <taxon>Spiralia</taxon>
        <taxon>Gnathifera</taxon>
        <taxon>Rotifera</taxon>
        <taxon>Eurotatoria</taxon>
        <taxon>Bdelloidea</taxon>
        <taxon>Adinetida</taxon>
        <taxon>Adinetidae</taxon>
        <taxon>Adineta</taxon>
    </lineage>
</organism>
<evidence type="ECO:0000256" key="4">
    <source>
        <dbReference type="ARBA" id="ARBA00023002"/>
    </source>
</evidence>
<dbReference type="InterPro" id="IPR020946">
    <property type="entry name" value="Flavin_mOase-like"/>
</dbReference>
<feature type="repeat" description="TPR" evidence="5">
    <location>
        <begin position="896"/>
        <end position="929"/>
    </location>
</feature>
<dbReference type="InterPro" id="IPR019734">
    <property type="entry name" value="TPR_rpt"/>
</dbReference>
<dbReference type="PRINTS" id="PR00419">
    <property type="entry name" value="ADXRDTASE"/>
</dbReference>
<dbReference type="Proteomes" id="UP000663860">
    <property type="component" value="Unassembled WGS sequence"/>
</dbReference>
<dbReference type="EMBL" id="CAJNON010000077">
    <property type="protein sequence ID" value="CAF0926196.1"/>
    <property type="molecule type" value="Genomic_DNA"/>
</dbReference>
<dbReference type="SMART" id="SM00028">
    <property type="entry name" value="TPR"/>
    <property type="match status" value="6"/>
</dbReference>
<dbReference type="GO" id="GO:0050660">
    <property type="term" value="F:flavin adenine dinucleotide binding"/>
    <property type="evidence" value="ECO:0007669"/>
    <property type="project" value="InterPro"/>
</dbReference>
<evidence type="ECO:0000313" key="7">
    <source>
        <dbReference type="EMBL" id="CAF0759459.1"/>
    </source>
</evidence>
<dbReference type="SUPFAM" id="SSF56399">
    <property type="entry name" value="ADP-ribosylation"/>
    <property type="match status" value="1"/>
</dbReference>
<dbReference type="EMBL" id="CAJNOE010000026">
    <property type="protein sequence ID" value="CAF0759459.1"/>
    <property type="molecule type" value="Genomic_DNA"/>
</dbReference>
<dbReference type="SUPFAM" id="SSF48452">
    <property type="entry name" value="TPR-like"/>
    <property type="match status" value="1"/>
</dbReference>
<keyword evidence="3 6" id="KW-0274">FAD</keyword>
<dbReference type="GO" id="GO:0050661">
    <property type="term" value="F:NADP binding"/>
    <property type="evidence" value="ECO:0007669"/>
    <property type="project" value="InterPro"/>
</dbReference>
<dbReference type="InterPro" id="IPR036188">
    <property type="entry name" value="FAD/NAD-bd_sf"/>
</dbReference>
<evidence type="ECO:0000256" key="3">
    <source>
        <dbReference type="ARBA" id="ARBA00022827"/>
    </source>
</evidence>
<dbReference type="GO" id="GO:0004499">
    <property type="term" value="F:N,N-dimethylaniline monooxygenase activity"/>
    <property type="evidence" value="ECO:0007669"/>
    <property type="project" value="InterPro"/>
</dbReference>
<name>A0A819FZA2_9BILA</name>
<dbReference type="InterPro" id="IPR011990">
    <property type="entry name" value="TPR-like_helical_dom_sf"/>
</dbReference>
<keyword evidence="6" id="KW-0503">Monooxygenase</keyword>
<proteinExistence type="inferred from homology"/>
<dbReference type="InterPro" id="IPR050346">
    <property type="entry name" value="FMO-like"/>
</dbReference>
<reference evidence="10" key="1">
    <citation type="submission" date="2021-02" db="EMBL/GenBank/DDBJ databases">
        <authorList>
            <person name="Nowell W R."/>
        </authorList>
    </citation>
    <scope>NUCLEOTIDE SEQUENCE</scope>
</reference>
<feature type="repeat" description="TPR" evidence="5">
    <location>
        <begin position="980"/>
        <end position="1013"/>
    </location>
</feature>
<feature type="repeat" description="TPR" evidence="5">
    <location>
        <begin position="1022"/>
        <end position="1055"/>
    </location>
</feature>
<dbReference type="AlphaFoldDB" id="A0A819FZA2"/>
<evidence type="ECO:0000256" key="1">
    <source>
        <dbReference type="ARBA" id="ARBA00009183"/>
    </source>
</evidence>
<comment type="caution">
    <text evidence="10">The sequence shown here is derived from an EMBL/GenBank/DDBJ whole genome shotgun (WGS) entry which is preliminary data.</text>
</comment>
<dbReference type="Proteomes" id="UP000663891">
    <property type="component" value="Unassembled WGS sequence"/>
</dbReference>
<gene>
    <name evidence="7" type="ORF">IZO911_LOCUS4628</name>
    <name evidence="10" type="ORF">KXQ929_LOCUS21364</name>
    <name evidence="9" type="ORF">OKA104_LOCUS9251</name>
    <name evidence="8" type="ORF">VCS650_LOCUS10657</name>
</gene>
<dbReference type="EMBL" id="CAJOBB010001559">
    <property type="protein sequence ID" value="CAF3873814.1"/>
    <property type="molecule type" value="Genomic_DNA"/>
</dbReference>
<comment type="similarity">
    <text evidence="1 6">Belongs to the FMO family.</text>
</comment>
<dbReference type="Pfam" id="PF13424">
    <property type="entry name" value="TPR_12"/>
    <property type="match status" value="3"/>
</dbReference>
<dbReference type="Gene3D" id="3.90.176.10">
    <property type="entry name" value="Toxin ADP-ribosyltransferase, Chain A, domain 1"/>
    <property type="match status" value="1"/>
</dbReference>
<sequence>MSKLKSVAIVGAGPSGLVCAKILLDDGFDVTLFDKQRELGGIWCAESAYADLHTQQPGITMAFSDLLYGEDFAPWQKVHAYLQKYADLFDINRRIHFQTQVISIDKDDIKNDTIPWIIQVKTIDGKNETYKFDFVVIATGLFSKPYMPNFRGQNKFNGSIVNPLTIKSEDQIRDKRVVIIGGGKCATDLAILVGRFARSCHLVFRKAHWMTPRKIGNGYVPIRYLCTKAASVIFTPFPTAPHTALFRFLHRRFPNFFIKIINSISADIMATHGSSLFDDKIFIPQHSFQNEDNLSVISKDFVQLKKEGRIIGKLASIDEITDETTVRLDSGEELQADMIICATGFIREFPFFSERNHQLMGFSKISVAASSDEDTITNLYRRILPVGIPNIGFIGFGGSVYHWMIAEVTSHWLSEYFLGRLILPSETKMQEEIKTTREFLRHIFHTVDFDYKYYWTGPIEMYLKDMGLTLHRTNNWITEYFGFYRSTRFKGLVEERRIKVEKGVTPYHWSGTACQVSKDLSKTLTNCSISTEDDKPSLLPEQVNKSTNLETFSLIWLDANVHITKDNIDSQVKLREAINFLQIFDKADECEKNIKSIENEKVVFIVSGRLGREVVPRLHNLPQLNCVYVYCFDKAGNKQWSDKYSKVNGVFTDLDELIKRITKDQQVREKVEDSVAISIFNRSDKECTHKNLKSENGSFMWFQLLIEVLISMQHNLTAKKELINVCKQQYHNNSKELAIINEFENSYSSSRAIWCRNRKRALEFTNNIPPSDSIRQILFDIKVDIRLSTKPFADVTKLSYFEEEEEILFMLGSVFRITNVVYSKQEQVWVAELMLCNENDHDLRDLFSYHKEKIGKDLSNFVPLGDILFKMGEFDKARQYYKRILTELSTIDLSTASCYFGLGNVAIEQDQYPAALAYHLKALDVKQKFLDENDPRIASSYNQIGAAYRRLGVYDRALEYANIGLEMRLACLDSNDVDLAQSYRDIGLVYYRLSENSLALENFTKAHKIYVKALPENHPDVAENLGYIGYVYNSTEEYDLALEYYKKALDIDRKSLPENHPDIGVISGAIGNVFYQQHDYVSAIDYFNQALAIFRMSLPPTHEFTENAEMRVKNTQRMLLTTTQKAD</sequence>
<dbReference type="Proteomes" id="UP000663881">
    <property type="component" value="Unassembled WGS sequence"/>
</dbReference>
<dbReference type="Pfam" id="PF00743">
    <property type="entry name" value="FMO-like"/>
    <property type="match status" value="1"/>
</dbReference>
<dbReference type="Proteomes" id="UP000663868">
    <property type="component" value="Unassembled WGS sequence"/>
</dbReference>
<evidence type="ECO:0000313" key="8">
    <source>
        <dbReference type="EMBL" id="CAF0926196.1"/>
    </source>
</evidence>
<evidence type="ECO:0000313" key="9">
    <source>
        <dbReference type="EMBL" id="CAF3651941.1"/>
    </source>
</evidence>
<comment type="cofactor">
    <cofactor evidence="6">
        <name>FAD</name>
        <dbReference type="ChEBI" id="CHEBI:57692"/>
    </cofactor>
</comment>
<dbReference type="EMBL" id="CAJOAY010000389">
    <property type="protein sequence ID" value="CAF3651941.1"/>
    <property type="molecule type" value="Genomic_DNA"/>
</dbReference>
<evidence type="ECO:0000313" key="10">
    <source>
        <dbReference type="EMBL" id="CAF3873814.1"/>
    </source>
</evidence>
<dbReference type="Gene3D" id="1.25.40.10">
    <property type="entry name" value="Tetratricopeptide repeat domain"/>
    <property type="match status" value="2"/>
</dbReference>
<keyword evidence="4 6" id="KW-0560">Oxidoreductase</keyword>
<dbReference type="SUPFAM" id="SSF51905">
    <property type="entry name" value="FAD/NAD(P)-binding domain"/>
    <property type="match status" value="2"/>
</dbReference>
<evidence type="ECO:0000256" key="6">
    <source>
        <dbReference type="RuleBase" id="RU361177"/>
    </source>
</evidence>
<keyword evidence="2 6" id="KW-0285">Flavoprotein</keyword>
<dbReference type="EC" id="1.-.-.-" evidence="6"/>
<dbReference type="PROSITE" id="PS50005">
    <property type="entry name" value="TPR"/>
    <property type="match status" value="3"/>
</dbReference>
<evidence type="ECO:0000256" key="5">
    <source>
        <dbReference type="PROSITE-ProRule" id="PRU00339"/>
    </source>
</evidence>
<keyword evidence="5" id="KW-0802">TPR repeat</keyword>
<dbReference type="Gene3D" id="3.50.50.60">
    <property type="entry name" value="FAD/NAD(P)-binding domain"/>
    <property type="match status" value="2"/>
</dbReference>
<evidence type="ECO:0000256" key="2">
    <source>
        <dbReference type="ARBA" id="ARBA00022630"/>
    </source>
</evidence>